<dbReference type="PANTHER" id="PTHR24260:SF136">
    <property type="entry name" value="GH08193P-RELATED"/>
    <property type="match status" value="1"/>
</dbReference>
<dbReference type="PANTHER" id="PTHR24260">
    <property type="match status" value="1"/>
</dbReference>
<dbReference type="PRINTS" id="PR00722">
    <property type="entry name" value="CHYMOTRYPSIN"/>
</dbReference>
<dbReference type="AlphaFoldDB" id="A0A482VX99"/>
<dbReference type="SUPFAM" id="SSF50494">
    <property type="entry name" value="Trypsin-like serine proteases"/>
    <property type="match status" value="1"/>
</dbReference>
<dbReference type="GO" id="GO:0006508">
    <property type="term" value="P:proteolysis"/>
    <property type="evidence" value="ECO:0007669"/>
    <property type="project" value="InterPro"/>
</dbReference>
<reference evidence="4 5" key="1">
    <citation type="submission" date="2017-03" db="EMBL/GenBank/DDBJ databases">
        <title>Genome of the blue death feigning beetle - Asbolus verrucosus.</title>
        <authorList>
            <person name="Rider S.D."/>
        </authorList>
    </citation>
    <scope>NUCLEOTIDE SEQUENCE [LARGE SCALE GENOMIC DNA]</scope>
    <source>
        <strain evidence="4">Butters</strain>
        <tissue evidence="4">Head and leg muscle</tissue>
    </source>
</reference>
<evidence type="ECO:0000256" key="2">
    <source>
        <dbReference type="SAM" id="SignalP"/>
    </source>
</evidence>
<evidence type="ECO:0000313" key="4">
    <source>
        <dbReference type="EMBL" id="RZC37326.1"/>
    </source>
</evidence>
<proteinExistence type="predicted"/>
<name>A0A482VX99_ASBVE</name>
<dbReference type="InterPro" id="IPR043504">
    <property type="entry name" value="Peptidase_S1_PA_chymotrypsin"/>
</dbReference>
<feature type="chain" id="PRO_5019754627" evidence="2">
    <location>
        <begin position="17"/>
        <end position="277"/>
    </location>
</feature>
<feature type="domain" description="Peptidase S1" evidence="3">
    <location>
        <begin position="35"/>
        <end position="273"/>
    </location>
</feature>
<protein>
    <submittedName>
        <fullName evidence="4">Trypsin domain containing protein</fullName>
    </submittedName>
</protein>
<evidence type="ECO:0000313" key="5">
    <source>
        <dbReference type="Proteomes" id="UP000292052"/>
    </source>
</evidence>
<dbReference type="Pfam" id="PF00089">
    <property type="entry name" value="Trypsin"/>
    <property type="match status" value="1"/>
</dbReference>
<evidence type="ECO:0000259" key="3">
    <source>
        <dbReference type="PROSITE" id="PS50240"/>
    </source>
</evidence>
<dbReference type="InterPro" id="IPR051333">
    <property type="entry name" value="CLIP_Serine_Protease"/>
</dbReference>
<dbReference type="FunFam" id="2.40.10.10:FF:000068">
    <property type="entry name" value="transmembrane protease serine 2"/>
    <property type="match status" value="1"/>
</dbReference>
<dbReference type="Gene3D" id="2.40.10.10">
    <property type="entry name" value="Trypsin-like serine proteases"/>
    <property type="match status" value="1"/>
</dbReference>
<dbReference type="OrthoDB" id="5597713at2759"/>
<gene>
    <name evidence="4" type="ORF">BDFB_003634</name>
</gene>
<sequence length="277" mass="30577">MKFCLLICFHIALIWASSLEKHEQFRNKRNIGGRIIGGTPAYAGQFTFAAAIHVHTADGTFFCGGALISNEWILTAAHSYLKRFVDFSATLFTIQLGSNQLEGEDSNRVTLATSEYVVYPDFNPETLEHDVGLIKLRMPLEFTNYIRATQHLALVPIQDDTTVQGLGWGQVDDLTPELSNDLNVVYLKSISNAECRITYGNQITDNMVCVSGNYNEGACLGDTGSALIQVVSRGRQIHVGISSFISGNGCQSTDPSGYTRTFAYIDWIRNTSGVWDQ</sequence>
<dbReference type="InterPro" id="IPR001254">
    <property type="entry name" value="Trypsin_dom"/>
</dbReference>
<keyword evidence="1" id="KW-1015">Disulfide bond</keyword>
<feature type="signal peptide" evidence="2">
    <location>
        <begin position="1"/>
        <end position="16"/>
    </location>
</feature>
<dbReference type="Proteomes" id="UP000292052">
    <property type="component" value="Unassembled WGS sequence"/>
</dbReference>
<dbReference type="GO" id="GO:0004252">
    <property type="term" value="F:serine-type endopeptidase activity"/>
    <property type="evidence" value="ECO:0007669"/>
    <property type="project" value="InterPro"/>
</dbReference>
<keyword evidence="5" id="KW-1185">Reference proteome</keyword>
<dbReference type="EMBL" id="QDEB01053680">
    <property type="protein sequence ID" value="RZC37326.1"/>
    <property type="molecule type" value="Genomic_DNA"/>
</dbReference>
<accession>A0A482VX99</accession>
<dbReference type="SMART" id="SM00020">
    <property type="entry name" value="Tryp_SPc"/>
    <property type="match status" value="1"/>
</dbReference>
<keyword evidence="2" id="KW-0732">Signal</keyword>
<dbReference type="InterPro" id="IPR001314">
    <property type="entry name" value="Peptidase_S1A"/>
</dbReference>
<dbReference type="CDD" id="cd00190">
    <property type="entry name" value="Tryp_SPc"/>
    <property type="match status" value="1"/>
</dbReference>
<dbReference type="InterPro" id="IPR009003">
    <property type="entry name" value="Peptidase_S1_PA"/>
</dbReference>
<dbReference type="STRING" id="1661398.A0A482VX99"/>
<evidence type="ECO:0000256" key="1">
    <source>
        <dbReference type="ARBA" id="ARBA00023157"/>
    </source>
</evidence>
<comment type="caution">
    <text evidence="4">The sequence shown here is derived from an EMBL/GenBank/DDBJ whole genome shotgun (WGS) entry which is preliminary data.</text>
</comment>
<dbReference type="PROSITE" id="PS50240">
    <property type="entry name" value="TRYPSIN_DOM"/>
    <property type="match status" value="1"/>
</dbReference>
<organism evidence="4 5">
    <name type="scientific">Asbolus verrucosus</name>
    <name type="common">Desert ironclad beetle</name>
    <dbReference type="NCBI Taxonomy" id="1661398"/>
    <lineage>
        <taxon>Eukaryota</taxon>
        <taxon>Metazoa</taxon>
        <taxon>Ecdysozoa</taxon>
        <taxon>Arthropoda</taxon>
        <taxon>Hexapoda</taxon>
        <taxon>Insecta</taxon>
        <taxon>Pterygota</taxon>
        <taxon>Neoptera</taxon>
        <taxon>Endopterygota</taxon>
        <taxon>Coleoptera</taxon>
        <taxon>Polyphaga</taxon>
        <taxon>Cucujiformia</taxon>
        <taxon>Tenebrionidae</taxon>
        <taxon>Pimeliinae</taxon>
        <taxon>Asbolus</taxon>
    </lineage>
</organism>